<evidence type="ECO:0000313" key="3">
    <source>
        <dbReference type="Proteomes" id="UP000663444"/>
    </source>
</evidence>
<dbReference type="EMBL" id="CP064781">
    <property type="protein sequence ID" value="QRJ64380.1"/>
    <property type="molecule type" value="Genomic_DNA"/>
</dbReference>
<dbReference type="Proteomes" id="UP000663444">
    <property type="component" value="Chromosome"/>
</dbReference>
<dbReference type="AlphaFoldDB" id="A0A974Y4A9"/>
<sequence>MIDVLVFLFQNYYDFRTHPAPDALVKKLSAAGFDPDEISLALDWLDELKSARPADFVGDPRATRVYTVDEQARLGPDGLDFVLFLAAAGVVTPPLRELILDRAMSLDDDPVPLDKLKIIVLMVLWSQEQDLEPLIVEELLNTPDDVPLH</sequence>
<accession>A0A974Y4A9</accession>
<name>A0A974Y4A9_9RHOO</name>
<comment type="similarity">
    <text evidence="1">Belongs to the Smg family.</text>
</comment>
<dbReference type="KEGG" id="ares:IWH25_03235"/>
<evidence type="ECO:0000256" key="1">
    <source>
        <dbReference type="HAMAP-Rule" id="MF_00598"/>
    </source>
</evidence>
<dbReference type="RefSeq" id="WP_203387924.1">
    <property type="nucleotide sequence ID" value="NZ_CP064781.1"/>
</dbReference>
<dbReference type="HAMAP" id="MF_00598">
    <property type="entry name" value="Smg"/>
    <property type="match status" value="1"/>
</dbReference>
<organism evidence="2 3">
    <name type="scientific">Azospira restricta</name>
    <dbReference type="NCBI Taxonomy" id="404405"/>
    <lineage>
        <taxon>Bacteria</taxon>
        <taxon>Pseudomonadati</taxon>
        <taxon>Pseudomonadota</taxon>
        <taxon>Betaproteobacteria</taxon>
        <taxon>Rhodocyclales</taxon>
        <taxon>Rhodocyclaceae</taxon>
        <taxon>Azospira</taxon>
    </lineage>
</organism>
<proteinExistence type="inferred from homology"/>
<reference evidence="2" key="1">
    <citation type="submission" date="2020-11" db="EMBL/GenBank/DDBJ databases">
        <title>Azospira restricta DSM 18626 genome sequence.</title>
        <authorList>
            <person name="Moe W.M."/>
        </authorList>
    </citation>
    <scope>NUCLEOTIDE SEQUENCE</scope>
    <source>
        <strain evidence="2">DSM 18626</strain>
    </source>
</reference>
<gene>
    <name evidence="1" type="primary">smg</name>
    <name evidence="2" type="ORF">IWH25_03235</name>
</gene>
<dbReference type="InterPro" id="IPR007456">
    <property type="entry name" value="Smg"/>
</dbReference>
<evidence type="ECO:0000313" key="2">
    <source>
        <dbReference type="EMBL" id="QRJ64380.1"/>
    </source>
</evidence>
<dbReference type="PANTHER" id="PTHR38692">
    <property type="entry name" value="PROTEIN SMG"/>
    <property type="match status" value="1"/>
</dbReference>
<keyword evidence="3" id="KW-1185">Reference proteome</keyword>
<dbReference type="PANTHER" id="PTHR38692:SF1">
    <property type="entry name" value="PROTEIN SMG"/>
    <property type="match status" value="1"/>
</dbReference>
<protein>
    <recommendedName>
        <fullName evidence="1">Protein Smg homolog</fullName>
    </recommendedName>
</protein>
<dbReference type="Pfam" id="PF04361">
    <property type="entry name" value="DUF494"/>
    <property type="match status" value="1"/>
</dbReference>